<evidence type="ECO:0000313" key="2">
    <source>
        <dbReference type="EMBL" id="CAK0823847.1"/>
    </source>
</evidence>
<keyword evidence="3" id="KW-1185">Reference proteome</keyword>
<feature type="non-terminal residue" evidence="2">
    <location>
        <position position="1"/>
    </location>
</feature>
<sequence>VRLSCTGAMFTPAAELLKTRDAGEAGVESIDAANKNTEIAGISKKDRSMTKLLLQREDNSRGSARGQNVVARLEVGSQMQMALAASTAHDQKVGGEARDTVAAADYRGHPLGKKPDAYLRMLLFRLSEPVEARYDEVKSASALTTLVEFGTSLKDPEVRLKATRCFDVRVMTTIDGEEVEEAKWIFTAMAHPTAMAATYALKTNGGLKSVSLILEDEEAPRSKTAKELEKLVFRGGGNGSNGKQKRAKKK</sequence>
<name>A0ABN9RXH8_9DINO</name>
<dbReference type="Proteomes" id="UP001189429">
    <property type="component" value="Unassembled WGS sequence"/>
</dbReference>
<feature type="region of interest" description="Disordered" evidence="1">
    <location>
        <begin position="225"/>
        <end position="250"/>
    </location>
</feature>
<reference evidence="2" key="1">
    <citation type="submission" date="2023-10" db="EMBL/GenBank/DDBJ databases">
        <authorList>
            <person name="Chen Y."/>
            <person name="Shah S."/>
            <person name="Dougan E. K."/>
            <person name="Thang M."/>
            <person name="Chan C."/>
        </authorList>
    </citation>
    <scope>NUCLEOTIDE SEQUENCE [LARGE SCALE GENOMIC DNA]</scope>
</reference>
<proteinExistence type="predicted"/>
<comment type="caution">
    <text evidence="2">The sequence shown here is derived from an EMBL/GenBank/DDBJ whole genome shotgun (WGS) entry which is preliminary data.</text>
</comment>
<organism evidence="2 3">
    <name type="scientific">Prorocentrum cordatum</name>
    <dbReference type="NCBI Taxonomy" id="2364126"/>
    <lineage>
        <taxon>Eukaryota</taxon>
        <taxon>Sar</taxon>
        <taxon>Alveolata</taxon>
        <taxon>Dinophyceae</taxon>
        <taxon>Prorocentrales</taxon>
        <taxon>Prorocentraceae</taxon>
        <taxon>Prorocentrum</taxon>
    </lineage>
</organism>
<accession>A0ABN9RXH8</accession>
<dbReference type="EMBL" id="CAUYUJ010008406">
    <property type="protein sequence ID" value="CAK0823847.1"/>
    <property type="molecule type" value="Genomic_DNA"/>
</dbReference>
<evidence type="ECO:0000313" key="3">
    <source>
        <dbReference type="Proteomes" id="UP001189429"/>
    </source>
</evidence>
<gene>
    <name evidence="2" type="ORF">PCOR1329_LOCUS24419</name>
</gene>
<evidence type="ECO:0000256" key="1">
    <source>
        <dbReference type="SAM" id="MobiDB-lite"/>
    </source>
</evidence>
<protein>
    <submittedName>
        <fullName evidence="2">Uncharacterized protein</fullName>
    </submittedName>
</protein>